<dbReference type="EC" id="2.3.2.27" evidence="2"/>
<sequence length="96" mass="10830">MHLKKIQIQVFNSMAAELEERCPICLDSCKEPSFVMTCLHRFCYPCILRWAQSKPECPLCKRRVLSIVAKSCTWGGTTPGTGTCGELPHWSAALER</sequence>
<evidence type="ECO:0000256" key="1">
    <source>
        <dbReference type="ARBA" id="ARBA00000900"/>
    </source>
</evidence>
<dbReference type="Ensembl" id="ENSFTIT00000002596.1">
    <property type="protein sequence ID" value="ENSFTIP00000002474.1"/>
    <property type="gene ID" value="ENSFTIG00000001746.1"/>
</dbReference>
<comment type="catalytic activity">
    <reaction evidence="1">
        <text>S-ubiquitinyl-[E2 ubiquitin-conjugating enzyme]-L-cysteine + [acceptor protein]-L-lysine = [E2 ubiquitin-conjugating enzyme]-L-cysteine + N(6)-ubiquitinyl-[acceptor protein]-L-lysine.</text>
        <dbReference type="EC" id="2.3.2.27"/>
    </reaction>
</comment>
<feature type="domain" description="RING-type" evidence="10">
    <location>
        <begin position="22"/>
        <end position="61"/>
    </location>
</feature>
<dbReference type="Pfam" id="PF13923">
    <property type="entry name" value="zf-C3HC4_2"/>
    <property type="match status" value="1"/>
</dbReference>
<reference evidence="11" key="1">
    <citation type="submission" date="2025-08" db="UniProtKB">
        <authorList>
            <consortium name="Ensembl"/>
        </authorList>
    </citation>
    <scope>IDENTIFICATION</scope>
</reference>
<dbReference type="PANTHER" id="PTHR46077:SF1">
    <property type="entry name" value="TOP1 BINDING ARGININE_SERINE RICH PROTEIN, E3 UBIQUITIN LIGASE"/>
    <property type="match status" value="1"/>
</dbReference>
<dbReference type="SMART" id="SM00184">
    <property type="entry name" value="RING"/>
    <property type="match status" value="1"/>
</dbReference>
<dbReference type="Proteomes" id="UP000694562">
    <property type="component" value="Unplaced"/>
</dbReference>
<evidence type="ECO:0000256" key="5">
    <source>
        <dbReference type="ARBA" id="ARBA00022771"/>
    </source>
</evidence>
<evidence type="ECO:0000313" key="11">
    <source>
        <dbReference type="Ensembl" id="ENSFTIP00000002474.1"/>
    </source>
</evidence>
<dbReference type="PROSITE" id="PS00518">
    <property type="entry name" value="ZF_RING_1"/>
    <property type="match status" value="1"/>
</dbReference>
<keyword evidence="5 9" id="KW-0863">Zinc-finger</keyword>
<dbReference type="GO" id="GO:0008270">
    <property type="term" value="F:zinc ion binding"/>
    <property type="evidence" value="ECO:0007669"/>
    <property type="project" value="UniProtKB-KW"/>
</dbReference>
<evidence type="ECO:0000256" key="6">
    <source>
        <dbReference type="ARBA" id="ARBA00022833"/>
    </source>
</evidence>
<keyword evidence="4" id="KW-0479">Metal-binding</keyword>
<proteinExistence type="predicted"/>
<evidence type="ECO:0000256" key="9">
    <source>
        <dbReference type="PROSITE-ProRule" id="PRU00175"/>
    </source>
</evidence>
<dbReference type="GO" id="GO:0006513">
    <property type="term" value="P:protein monoubiquitination"/>
    <property type="evidence" value="ECO:0007669"/>
    <property type="project" value="TreeGrafter"/>
</dbReference>
<keyword evidence="7" id="KW-0805">Transcription regulation</keyword>
<name>A0A8C4TW87_FALTI</name>
<protein>
    <recommendedName>
        <fullName evidence="2">RING-type E3 ubiquitin transferase</fullName>
        <ecNumber evidence="2">2.3.2.27</ecNumber>
    </recommendedName>
</protein>
<dbReference type="InterPro" id="IPR017907">
    <property type="entry name" value="Znf_RING_CS"/>
</dbReference>
<dbReference type="Gene3D" id="3.30.40.10">
    <property type="entry name" value="Zinc/RING finger domain, C3HC4 (zinc finger)"/>
    <property type="match status" value="1"/>
</dbReference>
<accession>A0A8C4TW87</accession>
<evidence type="ECO:0000256" key="7">
    <source>
        <dbReference type="ARBA" id="ARBA00023015"/>
    </source>
</evidence>
<evidence type="ECO:0000256" key="8">
    <source>
        <dbReference type="ARBA" id="ARBA00023163"/>
    </source>
</evidence>
<dbReference type="InterPro" id="IPR001841">
    <property type="entry name" value="Znf_RING"/>
</dbReference>
<dbReference type="SUPFAM" id="SSF57850">
    <property type="entry name" value="RING/U-box"/>
    <property type="match status" value="1"/>
</dbReference>
<reference evidence="11" key="2">
    <citation type="submission" date="2025-09" db="UniProtKB">
        <authorList>
            <consortium name="Ensembl"/>
        </authorList>
    </citation>
    <scope>IDENTIFICATION</scope>
</reference>
<evidence type="ECO:0000313" key="12">
    <source>
        <dbReference type="Proteomes" id="UP000694562"/>
    </source>
</evidence>
<keyword evidence="3" id="KW-0808">Transferase</keyword>
<dbReference type="InterPro" id="IPR013083">
    <property type="entry name" value="Znf_RING/FYVE/PHD"/>
</dbReference>
<dbReference type="GO" id="GO:0000209">
    <property type="term" value="P:protein polyubiquitination"/>
    <property type="evidence" value="ECO:0007669"/>
    <property type="project" value="TreeGrafter"/>
</dbReference>
<dbReference type="GO" id="GO:0061630">
    <property type="term" value="F:ubiquitin protein ligase activity"/>
    <property type="evidence" value="ECO:0007669"/>
    <property type="project" value="UniProtKB-EC"/>
</dbReference>
<keyword evidence="8" id="KW-0804">Transcription</keyword>
<evidence type="ECO:0000256" key="2">
    <source>
        <dbReference type="ARBA" id="ARBA00012483"/>
    </source>
</evidence>
<keyword evidence="12" id="KW-1185">Reference proteome</keyword>
<dbReference type="PROSITE" id="PS50089">
    <property type="entry name" value="ZF_RING_2"/>
    <property type="match status" value="1"/>
</dbReference>
<dbReference type="PANTHER" id="PTHR46077">
    <property type="entry name" value="E3 UBIQUITIN-PROTEIN LIGASE TOPORS"/>
    <property type="match status" value="1"/>
</dbReference>
<evidence type="ECO:0000259" key="10">
    <source>
        <dbReference type="PROSITE" id="PS50089"/>
    </source>
</evidence>
<dbReference type="AlphaFoldDB" id="A0A8C4TW87"/>
<dbReference type="OrthoDB" id="21204at2759"/>
<evidence type="ECO:0000256" key="3">
    <source>
        <dbReference type="ARBA" id="ARBA00022679"/>
    </source>
</evidence>
<keyword evidence="6" id="KW-0862">Zinc</keyword>
<evidence type="ECO:0000256" key="4">
    <source>
        <dbReference type="ARBA" id="ARBA00022723"/>
    </source>
</evidence>
<organism evidence="11 12">
    <name type="scientific">Falco tinnunculus</name>
    <name type="common">Common kestrel</name>
    <dbReference type="NCBI Taxonomy" id="100819"/>
    <lineage>
        <taxon>Eukaryota</taxon>
        <taxon>Metazoa</taxon>
        <taxon>Chordata</taxon>
        <taxon>Craniata</taxon>
        <taxon>Vertebrata</taxon>
        <taxon>Euteleostomi</taxon>
        <taxon>Archelosauria</taxon>
        <taxon>Archosauria</taxon>
        <taxon>Dinosauria</taxon>
        <taxon>Saurischia</taxon>
        <taxon>Theropoda</taxon>
        <taxon>Coelurosauria</taxon>
        <taxon>Aves</taxon>
        <taxon>Neognathae</taxon>
        <taxon>Neoaves</taxon>
        <taxon>Telluraves</taxon>
        <taxon>Australaves</taxon>
        <taxon>Falconiformes</taxon>
        <taxon>Falconidae</taxon>
        <taxon>Falco</taxon>
    </lineage>
</organism>